<evidence type="ECO:0000313" key="2">
    <source>
        <dbReference type="Proteomes" id="UP000722750"/>
    </source>
</evidence>
<dbReference type="Gene3D" id="3.30.2310.20">
    <property type="entry name" value="RelE-like"/>
    <property type="match status" value="1"/>
</dbReference>
<gene>
    <name evidence="1" type="ORF">MAG551_01984</name>
</gene>
<dbReference type="SUPFAM" id="SSF143011">
    <property type="entry name" value="RelE-like"/>
    <property type="match status" value="1"/>
</dbReference>
<dbReference type="InterPro" id="IPR035093">
    <property type="entry name" value="RelE/ParE_toxin_dom_sf"/>
</dbReference>
<sequence>MLESFKCKETRKIWNLQFSKKFPRDIQAVARRKLIAISISNTIQDLRNPPSNYLEKLKGNRKGQYSIRINNQWRICFEWKKNSAYNVEIVDYH</sequence>
<proteinExistence type="predicted"/>
<dbReference type="PANTHER" id="PTHR40266:SF2">
    <property type="entry name" value="TOXIN HIGB-1"/>
    <property type="match status" value="1"/>
</dbReference>
<name>A0A941W3Q9_9BACT</name>
<reference evidence="1" key="1">
    <citation type="journal article" date="2021" name="ISME J.">
        <title>Fine-scale metabolic discontinuity in a stratified prokaryote microbiome of a Red Sea deep halocline.</title>
        <authorList>
            <person name="Michoud G."/>
            <person name="Ngugi D.K."/>
            <person name="Barozzi A."/>
            <person name="Merlino G."/>
            <person name="Calleja M.L."/>
            <person name="Delgado-Huertas A."/>
            <person name="Moran X.A.G."/>
            <person name="Daffonchio D."/>
        </authorList>
    </citation>
    <scope>NUCLEOTIDE SEQUENCE</scope>
    <source>
        <strain evidence="1">SuakinDeep_MAG55_1</strain>
    </source>
</reference>
<dbReference type="InterPro" id="IPR007711">
    <property type="entry name" value="HigB-1"/>
</dbReference>
<dbReference type="AlphaFoldDB" id="A0A941W3Q9"/>
<dbReference type="PANTHER" id="PTHR40266">
    <property type="entry name" value="TOXIN HIGB-1"/>
    <property type="match status" value="1"/>
</dbReference>
<accession>A0A941W3Q9</accession>
<evidence type="ECO:0008006" key="3">
    <source>
        <dbReference type="Google" id="ProtNLM"/>
    </source>
</evidence>
<protein>
    <recommendedName>
        <fullName evidence="3">Plasmid maintenance system killer protein</fullName>
    </recommendedName>
</protein>
<dbReference type="Proteomes" id="UP000722750">
    <property type="component" value="Unassembled WGS sequence"/>
</dbReference>
<organism evidence="1 2">
    <name type="scientific">Candidatus Scalindua arabica</name>
    <dbReference type="NCBI Taxonomy" id="1127984"/>
    <lineage>
        <taxon>Bacteria</taxon>
        <taxon>Pseudomonadati</taxon>
        <taxon>Planctomycetota</taxon>
        <taxon>Candidatus Brocadiia</taxon>
        <taxon>Candidatus Brocadiales</taxon>
        <taxon>Candidatus Scalinduaceae</taxon>
        <taxon>Candidatus Scalindua</taxon>
    </lineage>
</organism>
<dbReference type="Pfam" id="PF05015">
    <property type="entry name" value="HigB-like_toxin"/>
    <property type="match status" value="1"/>
</dbReference>
<dbReference type="EMBL" id="JAANXD010000076">
    <property type="protein sequence ID" value="MBS1258920.1"/>
    <property type="molecule type" value="Genomic_DNA"/>
</dbReference>
<evidence type="ECO:0000313" key="1">
    <source>
        <dbReference type="EMBL" id="MBS1258920.1"/>
    </source>
</evidence>
<comment type="caution">
    <text evidence="1">The sequence shown here is derived from an EMBL/GenBank/DDBJ whole genome shotgun (WGS) entry which is preliminary data.</text>
</comment>